<protein>
    <recommendedName>
        <fullName evidence="5 7">Arsenate reductase</fullName>
        <ecNumber evidence="4 7">1.20.4.1</ecNumber>
    </recommendedName>
</protein>
<comment type="catalytic activity">
    <reaction evidence="7">
        <text>[glutaredoxin]-dithiol + arsenate + glutathione + H(+) = glutathionyl-S-S-[glutaredoxin] + arsenite + H2O</text>
        <dbReference type="Rhea" id="RHEA:22016"/>
        <dbReference type="Rhea" id="RHEA-COMP:10729"/>
        <dbReference type="Rhea" id="RHEA-COMP:17668"/>
        <dbReference type="ChEBI" id="CHEBI:15377"/>
        <dbReference type="ChEBI" id="CHEBI:15378"/>
        <dbReference type="ChEBI" id="CHEBI:29242"/>
        <dbReference type="ChEBI" id="CHEBI:29950"/>
        <dbReference type="ChEBI" id="CHEBI:48597"/>
        <dbReference type="ChEBI" id="CHEBI:57925"/>
        <dbReference type="ChEBI" id="CHEBI:146199"/>
        <dbReference type="EC" id="1.20.4.1"/>
    </reaction>
</comment>
<evidence type="ECO:0000256" key="3">
    <source>
        <dbReference type="ARBA" id="ARBA00023002"/>
    </source>
</evidence>
<dbReference type="EC" id="1.20.4.1" evidence="4 7"/>
<dbReference type="PROSITE" id="PS51353">
    <property type="entry name" value="ARSC"/>
    <property type="match status" value="1"/>
</dbReference>
<evidence type="ECO:0000313" key="9">
    <source>
        <dbReference type="Proteomes" id="UP000422569"/>
    </source>
</evidence>
<dbReference type="Proteomes" id="UP000422569">
    <property type="component" value="Chromosome"/>
</dbReference>
<keyword evidence="2" id="KW-0059">Arsenical resistance</keyword>
<name>A0A6B8MEU0_9HYPH</name>
<reference evidence="8 9" key="1">
    <citation type="submission" date="2019-09" db="EMBL/GenBank/DDBJ databases">
        <title>Isolation and complete genome sequencing of Methylocystis species.</title>
        <authorList>
            <person name="Rumah B.L."/>
            <person name="Stead C.E."/>
            <person name="Stevens B.C."/>
            <person name="Minton N.P."/>
            <person name="Grosse-Honebrink A."/>
            <person name="Zhang Y."/>
        </authorList>
    </citation>
    <scope>NUCLEOTIDE SEQUENCE [LARGE SCALE GENOMIC DNA]</scope>
    <source>
        <strain evidence="8 9">BRCS2</strain>
    </source>
</reference>
<keyword evidence="3 7" id="KW-0560">Oxidoreductase</keyword>
<evidence type="ECO:0000256" key="6">
    <source>
        <dbReference type="PROSITE-ProRule" id="PRU01282"/>
    </source>
</evidence>
<dbReference type="PANTHER" id="PTHR30041">
    <property type="entry name" value="ARSENATE REDUCTASE"/>
    <property type="match status" value="1"/>
</dbReference>
<dbReference type="KEGG" id="mpar:F7D14_17950"/>
<evidence type="ECO:0000256" key="2">
    <source>
        <dbReference type="ARBA" id="ARBA00022849"/>
    </source>
</evidence>
<gene>
    <name evidence="8" type="primary">arsC</name>
    <name evidence="8" type="ORF">F7D14_17950</name>
</gene>
<dbReference type="NCBIfam" id="TIGR00014">
    <property type="entry name" value="arsC"/>
    <property type="match status" value="1"/>
</dbReference>
<organism evidence="8 9">
    <name type="scientific">Methylocystis parvus</name>
    <dbReference type="NCBI Taxonomy" id="134"/>
    <lineage>
        <taxon>Bacteria</taxon>
        <taxon>Pseudomonadati</taxon>
        <taxon>Pseudomonadota</taxon>
        <taxon>Alphaproteobacteria</taxon>
        <taxon>Hyphomicrobiales</taxon>
        <taxon>Methylocystaceae</taxon>
        <taxon>Methylocystis</taxon>
    </lineage>
</organism>
<dbReference type="InterPro" id="IPR006660">
    <property type="entry name" value="Arsenate_reductase-like"/>
</dbReference>
<dbReference type="AlphaFoldDB" id="A0A6B8MEU0"/>
<keyword evidence="9" id="KW-1185">Reference proteome</keyword>
<accession>A0A6B8MEU0</accession>
<dbReference type="PANTHER" id="PTHR30041:SF5">
    <property type="entry name" value="ARSENATE REDUCTASE-RELATED"/>
    <property type="match status" value="1"/>
</dbReference>
<evidence type="ECO:0000256" key="5">
    <source>
        <dbReference type="ARBA" id="ARBA00039879"/>
    </source>
</evidence>
<sequence length="116" mass="13096">MRTIIYHNPACGTSRKVLAALREAGYEPEIVEYLKTPPDRKTLEGILKRMGKNVRDILRKRGAPYEELGLDNPNLSDDEIFAAIEKHPILIERPIVIFGDKAALCRPAETLQELIS</sequence>
<proteinExistence type="inferred from homology"/>
<dbReference type="EMBL" id="CP044331">
    <property type="protein sequence ID" value="QGM99180.1"/>
    <property type="molecule type" value="Genomic_DNA"/>
</dbReference>
<dbReference type="Gene3D" id="3.40.30.10">
    <property type="entry name" value="Glutaredoxin"/>
    <property type="match status" value="1"/>
</dbReference>
<dbReference type="InterPro" id="IPR036249">
    <property type="entry name" value="Thioredoxin-like_sf"/>
</dbReference>
<evidence type="ECO:0000256" key="4">
    <source>
        <dbReference type="ARBA" id="ARBA00038969"/>
    </source>
</evidence>
<dbReference type="SUPFAM" id="SSF52833">
    <property type="entry name" value="Thioredoxin-like"/>
    <property type="match status" value="1"/>
</dbReference>
<dbReference type="RefSeq" id="WP_016918887.1">
    <property type="nucleotide sequence ID" value="NZ_CP044331.1"/>
</dbReference>
<evidence type="ECO:0000256" key="1">
    <source>
        <dbReference type="ARBA" id="ARBA00007198"/>
    </source>
</evidence>
<evidence type="ECO:0000313" key="8">
    <source>
        <dbReference type="EMBL" id="QGM99180.1"/>
    </source>
</evidence>
<comment type="similarity">
    <text evidence="1 6 7">Belongs to the ArsC family.</text>
</comment>
<evidence type="ECO:0000256" key="7">
    <source>
        <dbReference type="RuleBase" id="RU362029"/>
    </source>
</evidence>
<dbReference type="GO" id="GO:0008794">
    <property type="term" value="F:arsenate reductase (glutaredoxin) activity"/>
    <property type="evidence" value="ECO:0007669"/>
    <property type="project" value="UniProtKB-UniRule"/>
</dbReference>
<dbReference type="CDD" id="cd03034">
    <property type="entry name" value="ArsC_ArsC"/>
    <property type="match status" value="1"/>
</dbReference>
<dbReference type="Pfam" id="PF03960">
    <property type="entry name" value="ArsC"/>
    <property type="match status" value="1"/>
</dbReference>
<dbReference type="InterPro" id="IPR006659">
    <property type="entry name" value="Arsenate_reductase"/>
</dbReference>
<dbReference type="GO" id="GO:0046685">
    <property type="term" value="P:response to arsenic-containing substance"/>
    <property type="evidence" value="ECO:0007669"/>
    <property type="project" value="UniProtKB-KW"/>
</dbReference>